<accession>M5U519</accession>
<evidence type="ECO:0000313" key="2">
    <source>
        <dbReference type="EMBL" id="EMI56552.1"/>
    </source>
</evidence>
<organism evidence="2 3">
    <name type="scientific">Rhodopirellula sallentina SM41</name>
    <dbReference type="NCBI Taxonomy" id="1263870"/>
    <lineage>
        <taxon>Bacteria</taxon>
        <taxon>Pseudomonadati</taxon>
        <taxon>Planctomycetota</taxon>
        <taxon>Planctomycetia</taxon>
        <taxon>Pirellulales</taxon>
        <taxon>Pirellulaceae</taxon>
        <taxon>Rhodopirellula</taxon>
    </lineage>
</organism>
<feature type="region of interest" description="Disordered" evidence="1">
    <location>
        <begin position="1"/>
        <end position="26"/>
    </location>
</feature>
<feature type="region of interest" description="Disordered" evidence="1">
    <location>
        <begin position="199"/>
        <end position="223"/>
    </location>
</feature>
<sequence>MRQNGSPNSSRHTVANAKPNTEWPAPTNGFARDRFGILFAFLIGFFSVADAAEGTLTFLAVDEATGEPVSARIELTRPQMIRANGRLASRAVKRPLAGRTSVDTGYGFVVDGEAKVNLHEGPYEFRVTRGPESRVIAGNFEIEKTSEDETTLIVPRILSMREQGWTSGDCLVPPSKENLPIRMSAEDLHVAIVNAARDNTARDNTARENDSRSSSHIVTEEELEQLRARRNRKELPKLTEPMFIDSSADAVAGLVFYHDLPQPSASDSKESNDLTLAAFYRLANLAKRRRGEEPTDAPEILRAPENHAAAAEPKVAIEDPFAWSMPVMLASGQIDGFFVLGDWLRLDRKLLQTKNGRPFSTATPRPAILLGREAEQIYWETLDAGFRMAPLAGSGDGGGLHPVGYNRLYVAGPYAAESTYENVRSIPSPVTSREQWWDNAWAGHSFATNGPLLQATLGGKLPGHVFEGATGVPMRVTPELTLTVRDPVDYLEVIHNGKIHYSAKLDEYAKAGGKIPPINVDEPGWALIRVVTLFEDHFRAATTAPWYFDIEGERRISRGSVEFFQTWLGDYEQHLRSQRNVNLARYAPFIRAARTYWKAKLEKANAR</sequence>
<reference evidence="2 3" key="1">
    <citation type="journal article" date="2013" name="Mar. Genomics">
        <title>Expression of sulfatases in Rhodopirellula baltica and the diversity of sulfatases in the genus Rhodopirellula.</title>
        <authorList>
            <person name="Wegner C.E."/>
            <person name="Richter-Heitmann T."/>
            <person name="Klindworth A."/>
            <person name="Klockow C."/>
            <person name="Richter M."/>
            <person name="Achstetter T."/>
            <person name="Glockner F.O."/>
            <person name="Harder J."/>
        </authorList>
    </citation>
    <scope>NUCLEOTIDE SEQUENCE [LARGE SCALE GENOMIC DNA]</scope>
    <source>
        <strain evidence="2 3">SM41</strain>
    </source>
</reference>
<evidence type="ECO:0000256" key="1">
    <source>
        <dbReference type="SAM" id="MobiDB-lite"/>
    </source>
</evidence>
<feature type="compositionally biased region" description="Basic and acidic residues" evidence="1">
    <location>
        <begin position="199"/>
        <end position="213"/>
    </location>
</feature>
<evidence type="ECO:0000313" key="3">
    <source>
        <dbReference type="Proteomes" id="UP000011885"/>
    </source>
</evidence>
<comment type="caution">
    <text evidence="2">The sequence shown here is derived from an EMBL/GenBank/DDBJ whole genome shotgun (WGS) entry which is preliminary data.</text>
</comment>
<name>M5U519_9BACT</name>
<dbReference type="PATRIC" id="fig|1263870.3.peg.2160"/>
<feature type="compositionally biased region" description="Polar residues" evidence="1">
    <location>
        <begin position="1"/>
        <end position="13"/>
    </location>
</feature>
<dbReference type="EMBL" id="ANOH01000141">
    <property type="protein sequence ID" value="EMI56552.1"/>
    <property type="molecule type" value="Genomic_DNA"/>
</dbReference>
<dbReference type="AlphaFoldDB" id="M5U519"/>
<keyword evidence="3" id="KW-1185">Reference proteome</keyword>
<gene>
    <name evidence="2" type="ORF">RSSM_02025</name>
</gene>
<proteinExistence type="predicted"/>
<protein>
    <submittedName>
        <fullName evidence="2">Uncharacterized protein</fullName>
    </submittedName>
</protein>
<dbReference type="Proteomes" id="UP000011885">
    <property type="component" value="Unassembled WGS sequence"/>
</dbReference>